<sequence length="140" mass="16238">MIKKPTDELMDALNQCSSVEEYINNEQDYLIDSAVSDYLNQLLEEKSLKKSMVIKNSELNEIYGYQIFSGKRIPSRDKLISISFGMNLPLDETQALLKYAGFAPLYPKQKRDSLLIWGKTHQFSIYQINELLYVENEDTL</sequence>
<evidence type="ECO:0000313" key="2">
    <source>
        <dbReference type="Proteomes" id="UP000462363"/>
    </source>
</evidence>
<dbReference type="EMBL" id="VUMB01000025">
    <property type="protein sequence ID" value="MSS41083.1"/>
    <property type="molecule type" value="Genomic_DNA"/>
</dbReference>
<gene>
    <name evidence="1" type="ORF">FYJ37_12165</name>
</gene>
<evidence type="ECO:0000313" key="1">
    <source>
        <dbReference type="EMBL" id="MSS41083.1"/>
    </source>
</evidence>
<accession>A0A844F6R8</accession>
<proteinExistence type="predicted"/>
<dbReference type="AlphaFoldDB" id="A0A844F6R8"/>
<organism evidence="1 2">
    <name type="scientific">Clostridium scindens (strain JCM 10418 / VPI 12708)</name>
    <dbReference type="NCBI Taxonomy" id="29347"/>
    <lineage>
        <taxon>Bacteria</taxon>
        <taxon>Bacillati</taxon>
        <taxon>Bacillota</taxon>
        <taxon>Clostridia</taxon>
        <taxon>Lachnospirales</taxon>
        <taxon>Lachnospiraceae</taxon>
    </lineage>
</organism>
<comment type="caution">
    <text evidence="1">The sequence shown here is derived from an EMBL/GenBank/DDBJ whole genome shotgun (WGS) entry which is preliminary data.</text>
</comment>
<dbReference type="RefSeq" id="WP_154323047.1">
    <property type="nucleotide sequence ID" value="NZ_CAMDTP010000012.1"/>
</dbReference>
<name>A0A844F6R8_CLOSV</name>
<dbReference type="Proteomes" id="UP000462363">
    <property type="component" value="Unassembled WGS sequence"/>
</dbReference>
<reference evidence="1 2" key="1">
    <citation type="submission" date="2019-08" db="EMBL/GenBank/DDBJ databases">
        <title>In-depth cultivation of the pig gut microbiome towards novel bacterial diversity and tailored functional studies.</title>
        <authorList>
            <person name="Wylensek D."/>
            <person name="Hitch T.C.A."/>
            <person name="Clavel T."/>
        </authorList>
    </citation>
    <scope>NUCLEOTIDE SEQUENCE [LARGE SCALE GENOMIC DNA]</scope>
    <source>
        <strain evidence="1 2">BL-389-WT-3D</strain>
    </source>
</reference>
<protein>
    <submittedName>
        <fullName evidence="1">XRE family transcriptional regulator</fullName>
    </submittedName>
</protein>